<keyword evidence="4 12" id="KW-0808">Transferase</keyword>
<dbReference type="GO" id="GO:0005886">
    <property type="term" value="C:plasma membrane"/>
    <property type="evidence" value="ECO:0007669"/>
    <property type="project" value="UniProtKB-SubCell"/>
</dbReference>
<feature type="transmembrane region" description="Helical" evidence="12">
    <location>
        <begin position="223"/>
        <end position="242"/>
    </location>
</feature>
<feature type="transmembrane region" description="Helical" evidence="12">
    <location>
        <begin position="286"/>
        <end position="307"/>
    </location>
</feature>
<accession>A0A0A1FFY3</accession>
<feature type="transmembrane region" description="Helical" evidence="12">
    <location>
        <begin position="262"/>
        <end position="279"/>
    </location>
</feature>
<evidence type="ECO:0000256" key="11">
    <source>
        <dbReference type="ARBA" id="ARBA00023316"/>
    </source>
</evidence>
<name>A0A0A1FFY3_9BURK</name>
<organism evidence="15 16">
    <name type="scientific">Collimonas arenae</name>
    <dbReference type="NCBI Taxonomy" id="279058"/>
    <lineage>
        <taxon>Bacteria</taxon>
        <taxon>Pseudomonadati</taxon>
        <taxon>Pseudomonadota</taxon>
        <taxon>Betaproteobacteria</taxon>
        <taxon>Burkholderiales</taxon>
        <taxon>Oxalobacteraceae</taxon>
        <taxon>Collimonas</taxon>
    </lineage>
</organism>
<feature type="transmembrane region" description="Helical" evidence="12">
    <location>
        <begin position="97"/>
        <end position="114"/>
    </location>
</feature>
<feature type="transmembrane region" description="Helical" evidence="12">
    <location>
        <begin position="313"/>
        <end position="336"/>
    </location>
</feature>
<dbReference type="InterPro" id="IPR000715">
    <property type="entry name" value="Glycosyl_transferase_4"/>
</dbReference>
<keyword evidence="7 12" id="KW-0573">Peptidoglycan synthesis</keyword>
<keyword evidence="12" id="KW-1003">Cell membrane</keyword>
<dbReference type="Proteomes" id="UP000030302">
    <property type="component" value="Chromosome"/>
</dbReference>
<protein>
    <recommendedName>
        <fullName evidence="12 13">Phospho-N-acetylmuramoyl-pentapeptide-transferase</fullName>
        <ecNumber evidence="12 13">2.7.8.13</ecNumber>
    </recommendedName>
    <alternativeName>
        <fullName evidence="12">UDP-MurNAc-pentapeptide phosphotransferase</fullName>
    </alternativeName>
</protein>
<evidence type="ECO:0000256" key="3">
    <source>
        <dbReference type="ARBA" id="ARBA00022618"/>
    </source>
</evidence>
<evidence type="ECO:0000256" key="2">
    <source>
        <dbReference type="ARBA" id="ARBA00005583"/>
    </source>
</evidence>
<feature type="transmembrane region" description="Helical" evidence="12">
    <location>
        <begin position="134"/>
        <end position="154"/>
    </location>
</feature>
<dbReference type="PANTHER" id="PTHR22926">
    <property type="entry name" value="PHOSPHO-N-ACETYLMURAMOYL-PENTAPEPTIDE-TRANSFERASE"/>
    <property type="match status" value="1"/>
</dbReference>
<keyword evidence="12 14" id="KW-0479">Metal-binding</keyword>
<evidence type="ECO:0000313" key="16">
    <source>
        <dbReference type="Proteomes" id="UP000030302"/>
    </source>
</evidence>
<feature type="binding site" evidence="14">
    <location>
        <position position="215"/>
    </location>
    <ligand>
        <name>Mg(2+)</name>
        <dbReference type="ChEBI" id="CHEBI:18420"/>
    </ligand>
</feature>
<dbReference type="Pfam" id="PF00953">
    <property type="entry name" value="Glycos_transf_4"/>
    <property type="match status" value="1"/>
</dbReference>
<feature type="transmembrane region" description="Helical" evidence="12">
    <location>
        <begin position="70"/>
        <end position="91"/>
    </location>
</feature>
<reference evidence="16" key="1">
    <citation type="journal article" date="2014" name="Soil Biol. Biochem.">
        <title>Structure and function of bacterial communities in ageing soils: Insights from the Mendocino ecological staircase.</title>
        <authorList>
            <person name="Uroz S."/>
            <person name="Tech J.J."/>
            <person name="Sawaya N.A."/>
            <person name="Frey-Klett P."/>
            <person name="Leveau J.H.J."/>
        </authorList>
    </citation>
    <scope>NUCLEOTIDE SEQUENCE [LARGE SCALE GENOMIC DNA]</scope>
    <source>
        <strain evidence="16">Cal35</strain>
    </source>
</reference>
<evidence type="ECO:0000256" key="9">
    <source>
        <dbReference type="ARBA" id="ARBA00023136"/>
    </source>
</evidence>
<feature type="transmembrane region" description="Helical" evidence="12">
    <location>
        <begin position="194"/>
        <end position="216"/>
    </location>
</feature>
<dbReference type="PROSITE" id="PS01347">
    <property type="entry name" value="MRAY_1"/>
    <property type="match status" value="1"/>
</dbReference>
<gene>
    <name evidence="12" type="primary">mraY</name>
    <name evidence="15" type="ORF">LT85_4495</name>
</gene>
<keyword evidence="11 12" id="KW-0961">Cell wall biogenesis/degradation</keyword>
<keyword evidence="9 12" id="KW-0472">Membrane</keyword>
<dbReference type="AlphaFoldDB" id="A0A0A1FFY3"/>
<evidence type="ECO:0000256" key="12">
    <source>
        <dbReference type="HAMAP-Rule" id="MF_00038"/>
    </source>
</evidence>
<keyword evidence="10 12" id="KW-0131">Cell cycle</keyword>
<evidence type="ECO:0000256" key="8">
    <source>
        <dbReference type="ARBA" id="ARBA00022989"/>
    </source>
</evidence>
<dbReference type="OrthoDB" id="9805475at2"/>
<evidence type="ECO:0000313" key="15">
    <source>
        <dbReference type="EMBL" id="AIY43653.1"/>
    </source>
</evidence>
<keyword evidence="6 12" id="KW-0133">Cell shape</keyword>
<evidence type="ECO:0000256" key="1">
    <source>
        <dbReference type="ARBA" id="ARBA00004141"/>
    </source>
</evidence>
<dbReference type="RefSeq" id="WP_038493304.1">
    <property type="nucleotide sequence ID" value="NZ_CP009962.1"/>
</dbReference>
<keyword evidence="3 12" id="KW-0132">Cell division</keyword>
<dbReference type="UniPathway" id="UPA00219"/>
<dbReference type="EMBL" id="CP009962">
    <property type="protein sequence ID" value="AIY43653.1"/>
    <property type="molecule type" value="Genomic_DNA"/>
</dbReference>
<feature type="transmembrane region" description="Helical" evidence="12">
    <location>
        <begin position="367"/>
        <end position="386"/>
    </location>
</feature>
<dbReference type="HAMAP" id="MF_00038">
    <property type="entry name" value="MraY"/>
    <property type="match status" value="1"/>
</dbReference>
<evidence type="ECO:0000256" key="6">
    <source>
        <dbReference type="ARBA" id="ARBA00022960"/>
    </source>
</evidence>
<dbReference type="GO" id="GO:0071555">
    <property type="term" value="P:cell wall organization"/>
    <property type="evidence" value="ECO:0007669"/>
    <property type="project" value="UniProtKB-KW"/>
</dbReference>
<dbReference type="Pfam" id="PF10555">
    <property type="entry name" value="MraY_sig1"/>
    <property type="match status" value="1"/>
</dbReference>
<comment type="cofactor">
    <cofactor evidence="12 14">
        <name>Mg(2+)</name>
        <dbReference type="ChEBI" id="CHEBI:18420"/>
    </cofactor>
</comment>
<dbReference type="GO" id="GO:0046872">
    <property type="term" value="F:metal ion binding"/>
    <property type="evidence" value="ECO:0007669"/>
    <property type="project" value="UniProtKB-KW"/>
</dbReference>
<keyword evidence="12 14" id="KW-0460">Magnesium</keyword>
<proteinExistence type="inferred from homology"/>
<feature type="binding site" evidence="14">
    <location>
        <position position="290"/>
    </location>
    <ligand>
        <name>Mg(2+)</name>
        <dbReference type="ChEBI" id="CHEBI:18420"/>
    </ligand>
</feature>
<dbReference type="GO" id="GO:0051301">
    <property type="term" value="P:cell division"/>
    <property type="evidence" value="ECO:0007669"/>
    <property type="project" value="UniProtKB-KW"/>
</dbReference>
<dbReference type="GO" id="GO:0051992">
    <property type="term" value="F:UDP-N-acetylmuramoyl-L-alanyl-D-glutamyl-meso-2,6-diaminopimelyl-D-alanyl-D-alanine:undecaprenyl-phosphate transferase activity"/>
    <property type="evidence" value="ECO:0007669"/>
    <property type="project" value="RHEA"/>
</dbReference>
<evidence type="ECO:0000256" key="7">
    <source>
        <dbReference type="ARBA" id="ARBA00022984"/>
    </source>
</evidence>
<evidence type="ECO:0000256" key="4">
    <source>
        <dbReference type="ARBA" id="ARBA00022679"/>
    </source>
</evidence>
<dbReference type="InterPro" id="IPR018480">
    <property type="entry name" value="PNAcMuramoyl-5peptid_Trfase_CS"/>
</dbReference>
<dbReference type="GO" id="GO:0009252">
    <property type="term" value="P:peptidoglycan biosynthetic process"/>
    <property type="evidence" value="ECO:0007669"/>
    <property type="project" value="UniProtKB-UniRule"/>
</dbReference>
<comment type="pathway">
    <text evidence="12">Cell wall biogenesis; peptidoglycan biosynthesis.</text>
</comment>
<keyword evidence="8 12" id="KW-1133">Transmembrane helix</keyword>
<evidence type="ECO:0000256" key="14">
    <source>
        <dbReference type="PIRSR" id="PIRSR600715-1"/>
    </source>
</evidence>
<feature type="transmembrane region" description="Helical" evidence="12">
    <location>
        <begin position="22"/>
        <end position="49"/>
    </location>
</feature>
<keyword evidence="16" id="KW-1185">Reference proteome</keyword>
<dbReference type="GO" id="GO:0008963">
    <property type="term" value="F:phospho-N-acetylmuramoyl-pentapeptide-transferase activity"/>
    <property type="evidence" value="ECO:0007669"/>
    <property type="project" value="UniProtKB-UniRule"/>
</dbReference>
<comment type="subcellular location">
    <subcellularLocation>
        <location evidence="12">Cell membrane</location>
        <topology evidence="12">Multi-pass membrane protein</topology>
    </subcellularLocation>
    <subcellularLocation>
        <location evidence="1">Membrane</location>
        <topology evidence="1">Multi-pass membrane protein</topology>
    </subcellularLocation>
</comment>
<evidence type="ECO:0000256" key="5">
    <source>
        <dbReference type="ARBA" id="ARBA00022692"/>
    </source>
</evidence>
<dbReference type="NCBIfam" id="TIGR00445">
    <property type="entry name" value="mraY"/>
    <property type="match status" value="1"/>
</dbReference>
<evidence type="ECO:0000256" key="13">
    <source>
        <dbReference type="NCBIfam" id="TIGR00445"/>
    </source>
</evidence>
<comment type="function">
    <text evidence="12">Catalyzes the initial step of the lipid cycle reactions in the biosynthesis of the cell wall peptidoglycan: transfers peptidoglycan precursor phospho-MurNAc-pentapeptide from UDP-MurNAc-pentapeptide onto the lipid carrier undecaprenyl phosphate, yielding undecaprenyl-pyrophosphoryl-MurNAc-pentapeptide, known as lipid I.</text>
</comment>
<dbReference type="KEGG" id="care:LT85_4495"/>
<evidence type="ECO:0000256" key="10">
    <source>
        <dbReference type="ARBA" id="ARBA00023306"/>
    </source>
</evidence>
<dbReference type="PROSITE" id="PS01348">
    <property type="entry name" value="MRAY_2"/>
    <property type="match status" value="1"/>
</dbReference>
<comment type="catalytic activity">
    <reaction evidence="12">
        <text>UDP-N-acetyl-alpha-D-muramoyl-L-alanyl-gamma-D-glutamyl-meso-2,6-diaminopimeloyl-D-alanyl-D-alanine + di-trans,octa-cis-undecaprenyl phosphate = di-trans,octa-cis-undecaprenyl diphospho-N-acetyl-alpha-D-muramoyl-L-alanyl-D-glutamyl-meso-2,6-diaminopimeloyl-D-alanyl-D-alanine + UMP</text>
        <dbReference type="Rhea" id="RHEA:28386"/>
        <dbReference type="ChEBI" id="CHEBI:57865"/>
        <dbReference type="ChEBI" id="CHEBI:60392"/>
        <dbReference type="ChEBI" id="CHEBI:61386"/>
        <dbReference type="ChEBI" id="CHEBI:61387"/>
        <dbReference type="EC" id="2.7.8.13"/>
    </reaction>
</comment>
<dbReference type="InterPro" id="IPR003524">
    <property type="entry name" value="PNAcMuramoyl-5peptid_Trfase"/>
</dbReference>
<dbReference type="CDD" id="cd06852">
    <property type="entry name" value="GT_MraY"/>
    <property type="match status" value="1"/>
</dbReference>
<keyword evidence="5 12" id="KW-0812">Transmembrane</keyword>
<dbReference type="STRING" id="279058.LT85_4495"/>
<dbReference type="EC" id="2.7.8.13" evidence="12 13"/>
<dbReference type="PANTHER" id="PTHR22926:SF5">
    <property type="entry name" value="PHOSPHO-N-ACETYLMURAMOYL-PENTAPEPTIDE-TRANSFERASE HOMOLOG"/>
    <property type="match status" value="1"/>
</dbReference>
<dbReference type="HOGENOM" id="CLU_023982_0_0_4"/>
<sequence length="389" mass="42860">MLLWLAQNFQQDFSFLRVFNFITFRAVFATLTALMIGLIAGPGVIRMLARLKVGQAVRTDGPQTHLIKSGTPTMGGVLILIAIGISTLLWSDLGNRFVWIVLIVTLGFGTIGWVDDYRKVVYKDPNGMRSREKYFWQSVIGVVAAIYLAFSVSAPNNTQVWDLFVAWVESGFSLDLPPKADLIVPFFKTVSYPLGVWGFMALTYFVIVGTSNAVNLTDGLDGLAIMPTVMVGAALGLFAYLTGNVTFAKYLLIPHIPGAGELLIFCGAMAGAGLAFLWYNAYPAQVFMGDVGALALGGALGTVAVIVRQEIVLFIMGGIFVVETLSVMLQVIYFKYTKKRFGVGRRVLLMAPLHHHYEQKGWKETQVVVRFWIISMMLVLFGLSTLKLR</sequence>
<dbReference type="GO" id="GO:0008360">
    <property type="term" value="P:regulation of cell shape"/>
    <property type="evidence" value="ECO:0007669"/>
    <property type="project" value="UniProtKB-KW"/>
</dbReference>
<comment type="similarity">
    <text evidence="2 12">Belongs to the glycosyltransferase 4 family. MraY subfamily.</text>
</comment>